<feature type="coiled-coil region" evidence="1">
    <location>
        <begin position="318"/>
        <end position="345"/>
    </location>
</feature>
<reference evidence="3" key="1">
    <citation type="submission" date="2021-02" db="EMBL/GenBank/DDBJ databases">
        <authorList>
            <person name="Dougan E. K."/>
            <person name="Rhodes N."/>
            <person name="Thang M."/>
            <person name="Chan C."/>
        </authorList>
    </citation>
    <scope>NUCLEOTIDE SEQUENCE</scope>
</reference>
<sequence length="545" mass="59949">MGCGGSVSKEELVEELQVSERELREERQRLKEKDDQIASIRDCLQKQLKSNEEASMRNAASTHSVEELCSELQARRADHSEALKNQREVLLGEHQQELDSVLQARDTALLRTLSDRAEQAEREVETHAQIKREAVEKARAELGEKLSEATATGEAQLSRQRAEADAVEAELRSLRSQVGPLREEHDQAAQALQEARLLLRSEQAERSSGRGQASLLEEHLVEAQREHLRAEQRHGDLQQHSRSQLRVLQNELQVRAEELRGKDAALQRRDAELAEVNSQLADLQGLFDEVNNQIQSECGRIERLQVAVSVCSRQSKELESLQGMVEESHRMLAQLREALEQERAERLRVAGLLEQEQQRTQLLLDVLKHFKEKLQGLTPQMLLSRLGVTDPKVLASGVGAGAALSALGLNGYCNSPAPFSGNSPAVGKVSLSPCPPVPRPHLPPATAAKTAPDSTPRPTPAMGSPFVGRANGPFDAFGAAYGHPGARSLSPEPAWLTASPALQHHPLSSFGACGQWPMYDSDYRNFEQAEPLASGFQTTASGGFQ</sequence>
<dbReference type="AlphaFoldDB" id="A0A813I4Z8"/>
<feature type="region of interest" description="Disordered" evidence="2">
    <location>
        <begin position="437"/>
        <end position="461"/>
    </location>
</feature>
<feature type="coiled-coil region" evidence="1">
    <location>
        <begin position="69"/>
        <end position="240"/>
    </location>
</feature>
<keyword evidence="1" id="KW-0175">Coiled coil</keyword>
<proteinExistence type="predicted"/>
<feature type="coiled-coil region" evidence="1">
    <location>
        <begin position="9"/>
        <end position="36"/>
    </location>
</feature>
<evidence type="ECO:0000313" key="3">
    <source>
        <dbReference type="EMBL" id="CAE8645627.1"/>
    </source>
</evidence>
<dbReference type="Proteomes" id="UP000626109">
    <property type="component" value="Unassembled WGS sequence"/>
</dbReference>
<organism evidence="3 4">
    <name type="scientific">Polarella glacialis</name>
    <name type="common">Dinoflagellate</name>
    <dbReference type="NCBI Taxonomy" id="89957"/>
    <lineage>
        <taxon>Eukaryota</taxon>
        <taxon>Sar</taxon>
        <taxon>Alveolata</taxon>
        <taxon>Dinophyceae</taxon>
        <taxon>Suessiales</taxon>
        <taxon>Suessiaceae</taxon>
        <taxon>Polarella</taxon>
    </lineage>
</organism>
<protein>
    <submittedName>
        <fullName evidence="3">Uncharacterized protein</fullName>
    </submittedName>
</protein>
<accession>A0A813I4Z8</accession>
<gene>
    <name evidence="3" type="ORF">PGLA2088_LOCUS4068</name>
</gene>
<dbReference type="EMBL" id="CAJNNW010003671">
    <property type="protein sequence ID" value="CAE8645627.1"/>
    <property type="molecule type" value="Genomic_DNA"/>
</dbReference>
<evidence type="ECO:0000256" key="2">
    <source>
        <dbReference type="SAM" id="MobiDB-lite"/>
    </source>
</evidence>
<name>A0A813I4Z8_POLGL</name>
<comment type="caution">
    <text evidence="3">The sequence shown here is derived from an EMBL/GenBank/DDBJ whole genome shotgun (WGS) entry which is preliminary data.</text>
</comment>
<evidence type="ECO:0000313" key="4">
    <source>
        <dbReference type="Proteomes" id="UP000626109"/>
    </source>
</evidence>
<evidence type="ECO:0000256" key="1">
    <source>
        <dbReference type="SAM" id="Coils"/>
    </source>
</evidence>